<evidence type="ECO:0000256" key="1">
    <source>
        <dbReference type="ARBA" id="ARBA00004496"/>
    </source>
</evidence>
<dbReference type="NCBIfam" id="TIGR00468">
    <property type="entry name" value="pheS"/>
    <property type="match status" value="1"/>
</dbReference>
<keyword evidence="11" id="KW-0030">Aminoacyl-tRNA synthetase</keyword>
<keyword evidence="7" id="KW-0547">Nucleotide-binding</keyword>
<evidence type="ECO:0000259" key="12">
    <source>
        <dbReference type="PROSITE" id="PS50862"/>
    </source>
</evidence>
<dbReference type="GO" id="GO:0004826">
    <property type="term" value="F:phenylalanine-tRNA ligase activity"/>
    <property type="evidence" value="ECO:0007669"/>
    <property type="project" value="UniProtKB-EC"/>
</dbReference>
<dbReference type="SUPFAM" id="SSF55681">
    <property type="entry name" value="Class II aaRS and biotin synthetases"/>
    <property type="match status" value="1"/>
</dbReference>
<evidence type="ECO:0000256" key="6">
    <source>
        <dbReference type="ARBA" id="ARBA00022723"/>
    </source>
</evidence>
<keyword evidence="9" id="KW-0460">Magnesium</keyword>
<dbReference type="InterPro" id="IPR002319">
    <property type="entry name" value="Phenylalanyl-tRNA_Synthase"/>
</dbReference>
<dbReference type="GO" id="GO:0046872">
    <property type="term" value="F:metal ion binding"/>
    <property type="evidence" value="ECO:0007669"/>
    <property type="project" value="UniProtKB-KW"/>
</dbReference>
<evidence type="ECO:0000256" key="3">
    <source>
        <dbReference type="ARBA" id="ARBA00012814"/>
    </source>
</evidence>
<evidence type="ECO:0000256" key="9">
    <source>
        <dbReference type="ARBA" id="ARBA00022842"/>
    </source>
</evidence>
<dbReference type="KEGG" id="omr:OXIME_000714"/>
<dbReference type="Gene3D" id="3.30.1370.240">
    <property type="match status" value="1"/>
</dbReference>
<evidence type="ECO:0000256" key="5">
    <source>
        <dbReference type="ARBA" id="ARBA00022598"/>
    </source>
</evidence>
<evidence type="ECO:0000256" key="4">
    <source>
        <dbReference type="ARBA" id="ARBA00022490"/>
    </source>
</evidence>
<evidence type="ECO:0000256" key="10">
    <source>
        <dbReference type="ARBA" id="ARBA00022917"/>
    </source>
</evidence>
<dbReference type="GO" id="GO:0006432">
    <property type="term" value="P:phenylalanyl-tRNA aminoacylation"/>
    <property type="evidence" value="ECO:0007669"/>
    <property type="project" value="InterPro"/>
</dbReference>
<dbReference type="EMBL" id="CP133772">
    <property type="protein sequence ID" value="WYY00158.1"/>
    <property type="molecule type" value="Genomic_DNA"/>
</dbReference>
<gene>
    <name evidence="13" type="ORF">OXIME_000714</name>
</gene>
<dbReference type="Gene3D" id="1.10.10.2320">
    <property type="match status" value="1"/>
</dbReference>
<dbReference type="PANTHER" id="PTHR11538">
    <property type="entry name" value="PHENYLALANYL-TRNA SYNTHETASE"/>
    <property type="match status" value="1"/>
</dbReference>
<comment type="similarity">
    <text evidence="2">Belongs to the class-II aminoacyl-tRNA synthetase family. Phe-tRNA synthetase alpha subunit type 2 subfamily.</text>
</comment>
<dbReference type="PANTHER" id="PTHR11538:SF40">
    <property type="entry name" value="PHENYLALANINE--TRNA LIGASE ALPHA SUBUNIT"/>
    <property type="match status" value="1"/>
</dbReference>
<keyword evidence="5 13" id="KW-0436">Ligase</keyword>
<reference evidence="13 14" key="1">
    <citation type="submission" date="2023-09" db="EMBL/GenBank/DDBJ databases">
        <authorList>
            <person name="Golyshina O.V."/>
            <person name="Lunev E.A."/>
            <person name="Bargiela R."/>
            <person name="Gaines M.C."/>
            <person name="Daum B."/>
            <person name="Bale N.J."/>
            <person name="Koenen M."/>
            <person name="Sinninghe Damst J.S."/>
            <person name="Yakimov M."/>
            <person name="Golyshin P.N."/>
        </authorList>
    </citation>
    <scope>NUCLEOTIDE SEQUENCE [LARGE SCALE GENOMIC DNA]</scope>
    <source>
        <strain evidence="13 14">M1</strain>
    </source>
</reference>
<proteinExistence type="inferred from homology"/>
<evidence type="ECO:0000256" key="2">
    <source>
        <dbReference type="ARBA" id="ARBA00006703"/>
    </source>
</evidence>
<sequence length="495" mass="57703">MDLSRWENIVLKNLWILAKKGITKISETEIKEFCDLNSTEISSAVSWLDFKKLISVDKIEHKDYNLTEEGKTYLETGLPEEKLYELLKEKGKLKIRDVMEVLGPEKGKIALIQLSKFNIKPSGGEISFQISGELESTMINRKKILSKIQVSKKLDPGEMKELIELQKRGLIEERKKTVRIVSINELGINYAMNSGNAEKLEQLTPEIIAEGSWRGREFRSYDLNVPVERIIGGSLHPLTYLIREIREIFLEMGFTEMHGDYVQYAAWNMDALFIPQDHPARDLQDTFFLQSQNRINFQHPEILPKLKKVHENGISGYSGWRYSWKEEKAKELLLRTHTTVNTIKYLYEHPEPPSAIFSIEKVFRHESVDWKHLAELHQIEGAVHSKDSSLSSLKWLIRTFYRKLGFEKLSFIPAYYPYTEPSMDVVVEINGKEVELGGSGLFRPEVLRPFRIRNNVIAWGLGLERLAMLYYDLKDIREIYESDIEWLKNYRIRIT</sequence>
<evidence type="ECO:0000256" key="7">
    <source>
        <dbReference type="ARBA" id="ARBA00022741"/>
    </source>
</evidence>
<accession>A0AAX4NGQ4</accession>
<dbReference type="AlphaFoldDB" id="A0AAX4NGQ4"/>
<keyword evidence="10" id="KW-0648">Protein biosynthesis</keyword>
<evidence type="ECO:0000313" key="13">
    <source>
        <dbReference type="EMBL" id="WYY00158.1"/>
    </source>
</evidence>
<keyword evidence="6" id="KW-0479">Metal-binding</keyword>
<dbReference type="InterPro" id="IPR006195">
    <property type="entry name" value="aa-tRNA-synth_II"/>
</dbReference>
<dbReference type="Gene3D" id="1.10.10.2330">
    <property type="match status" value="1"/>
</dbReference>
<protein>
    <recommendedName>
        <fullName evidence="3">phenylalanine--tRNA ligase</fullName>
        <ecNumber evidence="3">6.1.1.20</ecNumber>
    </recommendedName>
</protein>
<dbReference type="InterPro" id="IPR004529">
    <property type="entry name" value="Phe-tRNA-synth_IIc_asu"/>
</dbReference>
<organism evidence="13 14">
    <name type="scientific">Oxyplasma meridianum</name>
    <dbReference type="NCBI Taxonomy" id="3073602"/>
    <lineage>
        <taxon>Archaea</taxon>
        <taxon>Methanobacteriati</taxon>
        <taxon>Thermoplasmatota</taxon>
        <taxon>Thermoplasmata</taxon>
        <taxon>Thermoplasmatales</taxon>
        <taxon>Thermoplasmataceae</taxon>
        <taxon>Oxyplasma</taxon>
    </lineage>
</organism>
<comment type="subcellular location">
    <subcellularLocation>
        <location evidence="1">Cytoplasm</location>
    </subcellularLocation>
</comment>
<dbReference type="GO" id="GO:0000049">
    <property type="term" value="F:tRNA binding"/>
    <property type="evidence" value="ECO:0007669"/>
    <property type="project" value="InterPro"/>
</dbReference>
<dbReference type="Proteomes" id="UP001451606">
    <property type="component" value="Chromosome"/>
</dbReference>
<dbReference type="RefSeq" id="WP_393972108.1">
    <property type="nucleotide sequence ID" value="NZ_CP133772.1"/>
</dbReference>
<evidence type="ECO:0000313" key="14">
    <source>
        <dbReference type="Proteomes" id="UP001451606"/>
    </source>
</evidence>
<dbReference type="NCBIfam" id="NF003210">
    <property type="entry name" value="PRK04172.1"/>
    <property type="match status" value="1"/>
</dbReference>
<feature type="domain" description="Aminoacyl-transfer RNA synthetases class-II family profile" evidence="12">
    <location>
        <begin position="241"/>
        <end position="481"/>
    </location>
</feature>
<dbReference type="Gene3D" id="3.30.930.10">
    <property type="entry name" value="Bira Bifunctional Protein, Domain 2"/>
    <property type="match status" value="1"/>
</dbReference>
<evidence type="ECO:0000256" key="11">
    <source>
        <dbReference type="ARBA" id="ARBA00023146"/>
    </source>
</evidence>
<dbReference type="GeneID" id="95967444"/>
<dbReference type="Pfam" id="PF01409">
    <property type="entry name" value="tRNA-synt_2d"/>
    <property type="match status" value="1"/>
</dbReference>
<name>A0AAX4NGQ4_9ARCH</name>
<dbReference type="GO" id="GO:0005524">
    <property type="term" value="F:ATP binding"/>
    <property type="evidence" value="ECO:0007669"/>
    <property type="project" value="UniProtKB-KW"/>
</dbReference>
<dbReference type="EC" id="6.1.1.20" evidence="3"/>
<keyword evidence="14" id="KW-1185">Reference proteome</keyword>
<evidence type="ECO:0000256" key="8">
    <source>
        <dbReference type="ARBA" id="ARBA00022840"/>
    </source>
</evidence>
<dbReference type="GO" id="GO:0005737">
    <property type="term" value="C:cytoplasm"/>
    <property type="evidence" value="ECO:0007669"/>
    <property type="project" value="UniProtKB-SubCell"/>
</dbReference>
<keyword evidence="4" id="KW-0963">Cytoplasm</keyword>
<dbReference type="PROSITE" id="PS50862">
    <property type="entry name" value="AA_TRNA_LIGASE_II"/>
    <property type="match status" value="1"/>
</dbReference>
<dbReference type="InterPro" id="IPR045864">
    <property type="entry name" value="aa-tRNA-synth_II/BPL/LPL"/>
</dbReference>
<keyword evidence="8" id="KW-0067">ATP-binding</keyword>
<dbReference type="CDD" id="cd00496">
    <property type="entry name" value="PheRS_alpha_core"/>
    <property type="match status" value="1"/>
</dbReference>